<protein>
    <submittedName>
        <fullName evidence="1">Beta-galactosidase protein</fullName>
        <ecNumber evidence="1">3.2.1.23</ecNumber>
    </submittedName>
</protein>
<keyword evidence="2" id="KW-1185">Reference proteome</keyword>
<evidence type="ECO:0000313" key="2">
    <source>
        <dbReference type="Proteomes" id="UP000827976"/>
    </source>
</evidence>
<organism evidence="1 2">
    <name type="scientific">Dioscorea alata</name>
    <name type="common">Purple yam</name>
    <dbReference type="NCBI Taxonomy" id="55571"/>
    <lineage>
        <taxon>Eukaryota</taxon>
        <taxon>Viridiplantae</taxon>
        <taxon>Streptophyta</taxon>
        <taxon>Embryophyta</taxon>
        <taxon>Tracheophyta</taxon>
        <taxon>Spermatophyta</taxon>
        <taxon>Magnoliopsida</taxon>
        <taxon>Liliopsida</taxon>
        <taxon>Dioscoreales</taxon>
        <taxon>Dioscoreaceae</taxon>
        <taxon>Dioscorea</taxon>
    </lineage>
</organism>
<dbReference type="Proteomes" id="UP000827976">
    <property type="component" value="Chromosome 5"/>
</dbReference>
<dbReference type="EMBL" id="CM037015">
    <property type="protein sequence ID" value="KAH7681370.1"/>
    <property type="molecule type" value="Genomic_DNA"/>
</dbReference>
<gene>
    <name evidence="1" type="ORF">IHE45_05G054100</name>
</gene>
<keyword evidence="1" id="KW-0326">Glycosidase</keyword>
<sequence length="157" mass="17919">MKDILLLLFLSLLFWELVLGANLTYDHLALVMDGARKVLISGTIHYPRSTPEYDFEGRKDLVRFVKTVAEAGLLVHLRIGPYVCAEWNYGWASLKVFILISEIAFPLKVLYQMIPIIVELHAMGSLFDCISSLESSLGQTMSLSRQRCRNSQQKLWI</sequence>
<keyword evidence="1" id="KW-0378">Hydrolase</keyword>
<comment type="caution">
    <text evidence="1">The sequence shown here is derived from an EMBL/GenBank/DDBJ whole genome shotgun (WGS) entry which is preliminary data.</text>
</comment>
<proteinExistence type="predicted"/>
<dbReference type="EC" id="3.2.1.23" evidence="1"/>
<evidence type="ECO:0000313" key="1">
    <source>
        <dbReference type="EMBL" id="KAH7681370.1"/>
    </source>
</evidence>
<name>A0ACB7W197_DIOAL</name>
<reference evidence="2" key="1">
    <citation type="journal article" date="2022" name="Nat. Commun.">
        <title>Chromosome evolution and the genetic basis of agronomically important traits in greater yam.</title>
        <authorList>
            <person name="Bredeson J.V."/>
            <person name="Lyons J.B."/>
            <person name="Oniyinde I.O."/>
            <person name="Okereke N.R."/>
            <person name="Kolade O."/>
            <person name="Nnabue I."/>
            <person name="Nwadili C.O."/>
            <person name="Hribova E."/>
            <person name="Parker M."/>
            <person name="Nwogha J."/>
            <person name="Shu S."/>
            <person name="Carlson J."/>
            <person name="Kariba R."/>
            <person name="Muthemba S."/>
            <person name="Knop K."/>
            <person name="Barton G.J."/>
            <person name="Sherwood A.V."/>
            <person name="Lopez-Montes A."/>
            <person name="Asiedu R."/>
            <person name="Jamnadass R."/>
            <person name="Muchugi A."/>
            <person name="Goodstein D."/>
            <person name="Egesi C.N."/>
            <person name="Featherston J."/>
            <person name="Asfaw A."/>
            <person name="Simpson G.G."/>
            <person name="Dolezel J."/>
            <person name="Hendre P.S."/>
            <person name="Van Deynze A."/>
            <person name="Kumar P.L."/>
            <person name="Obidiegwu J.E."/>
            <person name="Bhattacharjee R."/>
            <person name="Rokhsar D.S."/>
        </authorList>
    </citation>
    <scope>NUCLEOTIDE SEQUENCE [LARGE SCALE GENOMIC DNA]</scope>
    <source>
        <strain evidence="2">cv. TDa95/00328</strain>
    </source>
</reference>
<accession>A0ACB7W197</accession>